<organism evidence="8 9">
    <name type="scientific">Citrullus colocynthis</name>
    <name type="common">colocynth</name>
    <dbReference type="NCBI Taxonomy" id="252529"/>
    <lineage>
        <taxon>Eukaryota</taxon>
        <taxon>Viridiplantae</taxon>
        <taxon>Streptophyta</taxon>
        <taxon>Embryophyta</taxon>
        <taxon>Tracheophyta</taxon>
        <taxon>Spermatophyta</taxon>
        <taxon>Magnoliopsida</taxon>
        <taxon>eudicotyledons</taxon>
        <taxon>Gunneridae</taxon>
        <taxon>Pentapetalae</taxon>
        <taxon>rosids</taxon>
        <taxon>fabids</taxon>
        <taxon>Cucurbitales</taxon>
        <taxon>Cucurbitaceae</taxon>
        <taxon>Benincaseae</taxon>
        <taxon>Citrullus</taxon>
    </lineage>
</organism>
<keyword evidence="4" id="KW-0804">Transcription</keyword>
<reference evidence="8 9" key="1">
    <citation type="submission" date="2024-03" db="EMBL/GenBank/DDBJ databases">
        <authorList>
            <person name="Gkanogiannis A."/>
            <person name="Becerra Lopez-Lavalle L."/>
        </authorList>
    </citation>
    <scope>NUCLEOTIDE SEQUENCE [LARGE SCALE GENOMIC DNA]</scope>
</reference>
<accession>A0ABP0YP14</accession>
<dbReference type="InterPro" id="IPR044810">
    <property type="entry name" value="WRKY_plant"/>
</dbReference>
<proteinExistence type="predicted"/>
<dbReference type="SMART" id="SM00774">
    <property type="entry name" value="WRKY"/>
    <property type="match status" value="1"/>
</dbReference>
<keyword evidence="3" id="KW-0238">DNA-binding</keyword>
<protein>
    <recommendedName>
        <fullName evidence="7">WRKY domain-containing protein</fullName>
    </recommendedName>
</protein>
<dbReference type="PANTHER" id="PTHR32096:SF18">
    <property type="entry name" value="DISEASE RESISTANCE PROTEIN RRS1B-RELATED"/>
    <property type="match status" value="1"/>
</dbReference>
<comment type="subcellular location">
    <subcellularLocation>
        <location evidence="1">Nucleus</location>
    </subcellularLocation>
</comment>
<dbReference type="EMBL" id="OZ021738">
    <property type="protein sequence ID" value="CAK9321281.1"/>
    <property type="molecule type" value="Genomic_DNA"/>
</dbReference>
<evidence type="ECO:0000259" key="7">
    <source>
        <dbReference type="PROSITE" id="PS50811"/>
    </source>
</evidence>
<feature type="domain" description="WRKY" evidence="7">
    <location>
        <begin position="234"/>
        <end position="300"/>
    </location>
</feature>
<dbReference type="InterPro" id="IPR036576">
    <property type="entry name" value="WRKY_dom_sf"/>
</dbReference>
<sequence>MLLLFEMENYEEGDLTDIVRGGRSRSRSTTRSSTSNCKTELGDQDEDQDSPFYSSSQDNNYNPQWSSSQFSSQLLLLQDHHHHQYSFGDPFCSTVAASLDLHQELDNTNNNAFLNGITTTTTTTSTQDELIKTPSSSNIFSRMLQISPSPDKFPTISSLNSSSNFLIPNHSLNSPTTPHSDHLHHFLHHNANNPSPSALHVSSPRNPPGIKRRKSQARKVVCVPAPVAASSRPNGEVIPSDLWAWRKYGQKPIKGSPYPRGYYRCSSSKGCSARKQVERSRTDPNMLVITYTSEHNHPWPTQRNALAGSSRSQQSKNNNITTTTSSTSTTTPTPNSSKLSQDHHHKKKEEKEEHQVQNNGTLLSAAAATTSNNNNNVKEEETENHHHQLMMSEGFDEDHDFFADLEELQTDPLTLLFTTQQPLKLDQIRESATPTPTTTTGCLHDVVPFNNLFDWPPPPLNNNSTPFYEQPPPTTPTNRGFY</sequence>
<feature type="region of interest" description="Disordered" evidence="6">
    <location>
        <begin position="463"/>
        <end position="482"/>
    </location>
</feature>
<evidence type="ECO:0000313" key="9">
    <source>
        <dbReference type="Proteomes" id="UP001642487"/>
    </source>
</evidence>
<evidence type="ECO:0000256" key="1">
    <source>
        <dbReference type="ARBA" id="ARBA00004123"/>
    </source>
</evidence>
<evidence type="ECO:0000313" key="8">
    <source>
        <dbReference type="EMBL" id="CAK9321281.1"/>
    </source>
</evidence>
<dbReference type="Proteomes" id="UP001642487">
    <property type="component" value="Chromosome 4"/>
</dbReference>
<keyword evidence="9" id="KW-1185">Reference proteome</keyword>
<evidence type="ECO:0000256" key="6">
    <source>
        <dbReference type="SAM" id="MobiDB-lite"/>
    </source>
</evidence>
<evidence type="ECO:0000256" key="5">
    <source>
        <dbReference type="ARBA" id="ARBA00023242"/>
    </source>
</evidence>
<evidence type="ECO:0000256" key="3">
    <source>
        <dbReference type="ARBA" id="ARBA00023125"/>
    </source>
</evidence>
<name>A0ABP0YP14_9ROSI</name>
<evidence type="ECO:0000256" key="2">
    <source>
        <dbReference type="ARBA" id="ARBA00023015"/>
    </source>
</evidence>
<feature type="region of interest" description="Disordered" evidence="6">
    <location>
        <begin position="20"/>
        <end position="59"/>
    </location>
</feature>
<dbReference type="Gene3D" id="2.20.25.80">
    <property type="entry name" value="WRKY domain"/>
    <property type="match status" value="1"/>
</dbReference>
<dbReference type="SUPFAM" id="SSF118290">
    <property type="entry name" value="WRKY DNA-binding domain"/>
    <property type="match status" value="1"/>
</dbReference>
<feature type="compositionally biased region" description="Polar residues" evidence="6">
    <location>
        <begin position="299"/>
        <end position="311"/>
    </location>
</feature>
<keyword evidence="2" id="KW-0805">Transcription regulation</keyword>
<feature type="region of interest" description="Disordered" evidence="6">
    <location>
        <begin position="191"/>
        <end position="217"/>
    </location>
</feature>
<evidence type="ECO:0000256" key="4">
    <source>
        <dbReference type="ARBA" id="ARBA00023163"/>
    </source>
</evidence>
<dbReference type="PANTHER" id="PTHR32096">
    <property type="entry name" value="WRKY TRANSCRIPTION FACTOR 30-RELATED-RELATED"/>
    <property type="match status" value="1"/>
</dbReference>
<dbReference type="PROSITE" id="PS50811">
    <property type="entry name" value="WRKY"/>
    <property type="match status" value="1"/>
</dbReference>
<keyword evidence="5" id="KW-0539">Nucleus</keyword>
<feature type="compositionally biased region" description="Low complexity" evidence="6">
    <location>
        <begin position="312"/>
        <end position="338"/>
    </location>
</feature>
<feature type="region of interest" description="Disordered" evidence="6">
    <location>
        <begin position="265"/>
        <end position="284"/>
    </location>
</feature>
<dbReference type="InterPro" id="IPR003657">
    <property type="entry name" value="WRKY_dom"/>
</dbReference>
<feature type="region of interest" description="Disordered" evidence="6">
    <location>
        <begin position="292"/>
        <end position="358"/>
    </location>
</feature>
<gene>
    <name evidence="8" type="ORF">CITCOLO1_LOCUS13350</name>
</gene>
<dbReference type="Pfam" id="PF03106">
    <property type="entry name" value="WRKY"/>
    <property type="match status" value="1"/>
</dbReference>